<protein>
    <submittedName>
        <fullName evidence="2">Uncharacterized protein</fullName>
    </submittedName>
</protein>
<feature type="compositionally biased region" description="Low complexity" evidence="1">
    <location>
        <begin position="162"/>
        <end position="171"/>
    </location>
</feature>
<keyword evidence="3" id="KW-1185">Reference proteome</keyword>
<comment type="caution">
    <text evidence="2">The sequence shown here is derived from an EMBL/GenBank/DDBJ whole genome shotgun (WGS) entry which is preliminary data.</text>
</comment>
<sequence length="238" mass="25312">MQQVSKFTCAMLTYNNVTPSARQCGVQFAAEQGVQITSNQGRATVKGFTTAWNYDPSAQTVSLQCTDSPFIWPCSIINNFIDSTMHNCLSRKDGTIPRRLGEEALGAFSHQLADALGLSAGLPRERAERAAVDPLYLHRLVAGRDAPETMSGPIAESRGNEPAEMGAAPHAGAGGQGRARLDALGGGGLRAGEPANRRAQAPGVPILPGAAGTRRTPGPSPRRPGRQRPVQLRHREVR</sequence>
<organism evidence="2 3">
    <name type="scientific">Methylobacterium tarhaniae</name>
    <dbReference type="NCBI Taxonomy" id="1187852"/>
    <lineage>
        <taxon>Bacteria</taxon>
        <taxon>Pseudomonadati</taxon>
        <taxon>Pseudomonadota</taxon>
        <taxon>Alphaproteobacteria</taxon>
        <taxon>Hyphomicrobiales</taxon>
        <taxon>Methylobacteriaceae</taxon>
        <taxon>Methylobacterium</taxon>
    </lineage>
</organism>
<dbReference type="AlphaFoldDB" id="A0A0J6V830"/>
<evidence type="ECO:0000313" key="2">
    <source>
        <dbReference type="EMBL" id="KMO35106.1"/>
    </source>
</evidence>
<proteinExistence type="predicted"/>
<dbReference type="Proteomes" id="UP000036449">
    <property type="component" value="Unassembled WGS sequence"/>
</dbReference>
<evidence type="ECO:0000256" key="1">
    <source>
        <dbReference type="SAM" id="MobiDB-lite"/>
    </source>
</evidence>
<accession>A0A0J6V830</accession>
<feature type="region of interest" description="Disordered" evidence="1">
    <location>
        <begin position="147"/>
        <end position="238"/>
    </location>
</feature>
<evidence type="ECO:0000313" key="3">
    <source>
        <dbReference type="Proteomes" id="UP000036449"/>
    </source>
</evidence>
<gene>
    <name evidence="2" type="ORF">VQ03_22380</name>
</gene>
<dbReference type="EMBL" id="LABZ01000169">
    <property type="protein sequence ID" value="KMO35106.1"/>
    <property type="molecule type" value="Genomic_DNA"/>
</dbReference>
<reference evidence="2 3" key="1">
    <citation type="submission" date="2015-03" db="EMBL/GenBank/DDBJ databases">
        <title>Genome sequencing of Methylobacterium tarhaniae DSM 25844.</title>
        <authorList>
            <person name="Chaudhry V."/>
            <person name="Patil P.B."/>
        </authorList>
    </citation>
    <scope>NUCLEOTIDE SEQUENCE [LARGE SCALE GENOMIC DNA]</scope>
    <source>
        <strain evidence="2 3">DSM 25844</strain>
    </source>
</reference>
<feature type="compositionally biased region" description="Basic residues" evidence="1">
    <location>
        <begin position="223"/>
        <end position="238"/>
    </location>
</feature>
<dbReference type="PATRIC" id="fig|1187852.3.peg.1986"/>
<name>A0A0J6V830_9HYPH</name>